<name>A0A7X3H9L6_9GAMM</name>
<dbReference type="Pfam" id="PF07963">
    <property type="entry name" value="N_methyl"/>
    <property type="match status" value="1"/>
</dbReference>
<reference evidence="2 3" key="1">
    <citation type="submission" date="2019-12" db="EMBL/GenBank/DDBJ databases">
        <title>Draft genome sequence of Pseudomonas otitidis recovered from a chicken carcass.</title>
        <authorList>
            <person name="Vieira T.R."/>
            <person name="Oliviera E.F.C."/>
            <person name="Silva N.M.V."/>
            <person name="Sambrano G.E."/>
            <person name="Cibulski S.P."/>
            <person name="Cardoso M.R.I."/>
        </authorList>
    </citation>
    <scope>NUCLEOTIDE SEQUENCE [LARGE SCALE GENOMIC DNA]</scope>
    <source>
        <strain evidence="2 3">25_K</strain>
    </source>
</reference>
<sequence length="151" mass="16001">MMTRAKGFTLVELLIVVAIIGIIAAIAYPNYQRYVMRTGRSDGQATMMQIMQAQERFYSQNQTYTNNLGTNGLAFRDSSGNAIAQGAAVISESKRYSITANACTGTTITRCVILTAQPQGGQAADSCGNLTLDSRGVKGVSGAGETVASCW</sequence>
<dbReference type="GO" id="GO:0043683">
    <property type="term" value="P:type IV pilus assembly"/>
    <property type="evidence" value="ECO:0007669"/>
    <property type="project" value="InterPro"/>
</dbReference>
<dbReference type="AlphaFoldDB" id="A0A7X3H9L6"/>
<accession>A0A7X3H9L6</accession>
<proteinExistence type="predicted"/>
<dbReference type="Proteomes" id="UP000461288">
    <property type="component" value="Unassembled WGS sequence"/>
</dbReference>
<evidence type="ECO:0000313" key="3">
    <source>
        <dbReference type="Proteomes" id="UP000461288"/>
    </source>
</evidence>
<dbReference type="PANTHER" id="PTHR30093:SF47">
    <property type="entry name" value="TYPE IV PILUS NON-CORE MINOR PILIN PILE"/>
    <property type="match status" value="1"/>
</dbReference>
<dbReference type="SUPFAM" id="SSF54523">
    <property type="entry name" value="Pili subunits"/>
    <property type="match status" value="1"/>
</dbReference>
<evidence type="ECO:0000256" key="1">
    <source>
        <dbReference type="SAM" id="Phobius"/>
    </source>
</evidence>
<evidence type="ECO:0000313" key="2">
    <source>
        <dbReference type="EMBL" id="MWK57685.1"/>
    </source>
</evidence>
<keyword evidence="1" id="KW-0472">Membrane</keyword>
<feature type="transmembrane region" description="Helical" evidence="1">
    <location>
        <begin position="7"/>
        <end position="28"/>
    </location>
</feature>
<keyword evidence="1" id="KW-1133">Transmembrane helix</keyword>
<dbReference type="InterPro" id="IPR012902">
    <property type="entry name" value="N_methyl_site"/>
</dbReference>
<comment type="caution">
    <text evidence="2">The sequence shown here is derived from an EMBL/GenBank/DDBJ whole genome shotgun (WGS) entry which is preliminary data.</text>
</comment>
<dbReference type="PANTHER" id="PTHR30093">
    <property type="entry name" value="GENERAL SECRETION PATHWAY PROTEIN G"/>
    <property type="match status" value="1"/>
</dbReference>
<dbReference type="NCBIfam" id="TIGR02532">
    <property type="entry name" value="IV_pilin_GFxxxE"/>
    <property type="match status" value="1"/>
</dbReference>
<dbReference type="Gene3D" id="3.30.700.10">
    <property type="entry name" value="Glycoprotein, Type 4 Pilin"/>
    <property type="match status" value="1"/>
</dbReference>
<organism evidence="2 3">
    <name type="scientific">Metapseudomonas otitidis</name>
    <dbReference type="NCBI Taxonomy" id="319939"/>
    <lineage>
        <taxon>Bacteria</taxon>
        <taxon>Pseudomonadati</taxon>
        <taxon>Pseudomonadota</taxon>
        <taxon>Gammaproteobacteria</taxon>
        <taxon>Pseudomonadales</taxon>
        <taxon>Pseudomonadaceae</taxon>
        <taxon>Metapseudomonas</taxon>
    </lineage>
</organism>
<protein>
    <submittedName>
        <fullName evidence="2">Prepilin-type N-terminal cleavage/methylation domain-containing protein</fullName>
    </submittedName>
</protein>
<dbReference type="Pfam" id="PF16732">
    <property type="entry name" value="ComP_DUS"/>
    <property type="match status" value="1"/>
</dbReference>
<keyword evidence="1" id="KW-0812">Transmembrane</keyword>
<dbReference type="EMBL" id="WTFN01000041">
    <property type="protein sequence ID" value="MWK57685.1"/>
    <property type="molecule type" value="Genomic_DNA"/>
</dbReference>
<dbReference type="PROSITE" id="PS00409">
    <property type="entry name" value="PROKAR_NTER_METHYL"/>
    <property type="match status" value="1"/>
</dbReference>
<dbReference type="InterPro" id="IPR031982">
    <property type="entry name" value="PilE-like"/>
</dbReference>
<gene>
    <name evidence="2" type="ORF">GO594_17030</name>
</gene>
<dbReference type="InterPro" id="IPR045584">
    <property type="entry name" value="Pilin-like"/>
</dbReference>